<accession>A0A0C3RPD5</accession>
<name>A0A0C3RPD5_PHLG1</name>
<evidence type="ECO:0000256" key="1">
    <source>
        <dbReference type="SAM" id="MobiDB-lite"/>
    </source>
</evidence>
<dbReference type="AlphaFoldDB" id="A0A0C3RPD5"/>
<proteinExistence type="predicted"/>
<organism evidence="2 3">
    <name type="scientific">Phlebiopsis gigantea (strain 11061_1 CR5-6)</name>
    <name type="common">White-rot fungus</name>
    <name type="synonym">Peniophora gigantea</name>
    <dbReference type="NCBI Taxonomy" id="745531"/>
    <lineage>
        <taxon>Eukaryota</taxon>
        <taxon>Fungi</taxon>
        <taxon>Dikarya</taxon>
        <taxon>Basidiomycota</taxon>
        <taxon>Agaricomycotina</taxon>
        <taxon>Agaricomycetes</taxon>
        <taxon>Polyporales</taxon>
        <taxon>Phanerochaetaceae</taxon>
        <taxon>Phlebiopsis</taxon>
    </lineage>
</organism>
<dbReference type="EMBL" id="KN840827">
    <property type="protein sequence ID" value="KIP01306.1"/>
    <property type="molecule type" value="Genomic_DNA"/>
</dbReference>
<evidence type="ECO:0000313" key="3">
    <source>
        <dbReference type="Proteomes" id="UP000053257"/>
    </source>
</evidence>
<feature type="compositionally biased region" description="Polar residues" evidence="1">
    <location>
        <begin position="21"/>
        <end position="39"/>
    </location>
</feature>
<keyword evidence="3" id="KW-1185">Reference proteome</keyword>
<protein>
    <submittedName>
        <fullName evidence="2">Uncharacterized protein</fullName>
    </submittedName>
</protein>
<evidence type="ECO:0000313" key="2">
    <source>
        <dbReference type="EMBL" id="KIP01306.1"/>
    </source>
</evidence>
<feature type="region of interest" description="Disordered" evidence="1">
    <location>
        <begin position="1"/>
        <end position="128"/>
    </location>
</feature>
<feature type="compositionally biased region" description="Polar residues" evidence="1">
    <location>
        <begin position="1"/>
        <end position="11"/>
    </location>
</feature>
<reference evidence="2 3" key="1">
    <citation type="journal article" date="2014" name="PLoS Genet.">
        <title>Analysis of the Phlebiopsis gigantea genome, transcriptome and secretome provides insight into its pioneer colonization strategies of wood.</title>
        <authorList>
            <person name="Hori C."/>
            <person name="Ishida T."/>
            <person name="Igarashi K."/>
            <person name="Samejima M."/>
            <person name="Suzuki H."/>
            <person name="Master E."/>
            <person name="Ferreira P."/>
            <person name="Ruiz-Duenas F.J."/>
            <person name="Held B."/>
            <person name="Canessa P."/>
            <person name="Larrondo L.F."/>
            <person name="Schmoll M."/>
            <person name="Druzhinina I.S."/>
            <person name="Kubicek C.P."/>
            <person name="Gaskell J.A."/>
            <person name="Kersten P."/>
            <person name="St John F."/>
            <person name="Glasner J."/>
            <person name="Sabat G."/>
            <person name="Splinter BonDurant S."/>
            <person name="Syed K."/>
            <person name="Yadav J."/>
            <person name="Mgbeahuruike A.C."/>
            <person name="Kovalchuk A."/>
            <person name="Asiegbu F.O."/>
            <person name="Lackner G."/>
            <person name="Hoffmeister D."/>
            <person name="Rencoret J."/>
            <person name="Gutierrez A."/>
            <person name="Sun H."/>
            <person name="Lindquist E."/>
            <person name="Barry K."/>
            <person name="Riley R."/>
            <person name="Grigoriev I.V."/>
            <person name="Henrissat B."/>
            <person name="Kues U."/>
            <person name="Berka R.M."/>
            <person name="Martinez A.T."/>
            <person name="Covert S.F."/>
            <person name="Blanchette R.A."/>
            <person name="Cullen D."/>
        </authorList>
    </citation>
    <scope>NUCLEOTIDE SEQUENCE [LARGE SCALE GENOMIC DNA]</scope>
    <source>
        <strain evidence="2 3">11061_1 CR5-6</strain>
    </source>
</reference>
<dbReference type="Proteomes" id="UP000053257">
    <property type="component" value="Unassembled WGS sequence"/>
</dbReference>
<dbReference type="OrthoDB" id="2686689at2759"/>
<gene>
    <name evidence="2" type="ORF">PHLGIDRAFT_507613</name>
</gene>
<dbReference type="HOGENOM" id="CLU_422780_0_0_1"/>
<sequence>MSTAIPSLTSKRQADHRSQRSRGSLSTVAHMSTGKSTGESLKLWTDYPGPPEENTPAYVGEHPQVWAKRKAAAAAEPKATVVDGKEQMEEDKLEEGELEEFEPEEDEHEEDELEEDELEEDELEENRVEVGEPCGEHKFVPIVFVQAMRTDKMADDKMAWWLEWELCAVSGWTNPTQFSQDCVELETRFWAHITKRQNKSKFDLARYTCAGNKLTVDRWWYEDEIAIDTVKHGEVPDTHPAKEPFAWPLRFVQHDAVTIRAASKGSPHEHGSFPPANHRESQGYQILKELHTRITTTLRQEENDPIRLNILRQQIFSSAMPILKAFISEEISAEWIVAGVDLFGRLALMLRDVASAAEGIERSLVKNPQLASIVQSGQRGQPEKIVREDSLREALASNHHIPLQTLSQALGIHRNTLRKHPACEFSVSGYGDPCGEWTALGSFFAVEKPCRGAINLSLGQVSGAETMNMGPLVSTRMPTMLGPDLMYWRNLEWVDMTVMGETVRMTMTTTKYWTYWVKLSKGTRERESYVYTHGQVVDTEDAPDPETQDVAPDAGHTQIVLDSDTEDDDPGPLFYYEAEEELVDTEAPMSAQDALTALVPAGAVTVQAALAFVASPFTPAAFEAGPSNPNLKPNAFFSLGLEETSYNP</sequence>
<feature type="compositionally biased region" description="Acidic residues" evidence="1">
    <location>
        <begin position="88"/>
        <end position="124"/>
    </location>
</feature>